<dbReference type="SUPFAM" id="SSF46785">
    <property type="entry name" value="Winged helix' DNA-binding domain"/>
    <property type="match status" value="1"/>
</dbReference>
<evidence type="ECO:0000256" key="2">
    <source>
        <dbReference type="ARBA" id="ARBA00006403"/>
    </source>
</evidence>
<keyword evidence="9" id="KW-1185">Reference proteome</keyword>
<dbReference type="STRING" id="1296120.A0A1B9H2H7"/>
<feature type="region of interest" description="Disordered" evidence="6">
    <location>
        <begin position="789"/>
        <end position="823"/>
    </location>
</feature>
<reference evidence="9" key="2">
    <citation type="submission" date="2013-12" db="EMBL/GenBank/DDBJ databases">
        <title>Evolution of pathogenesis and genome organization in the Tremellales.</title>
        <authorList>
            <person name="Cuomo C."/>
            <person name="Litvintseva A."/>
            <person name="Heitman J."/>
            <person name="Chen Y."/>
            <person name="Sun S."/>
            <person name="Springer D."/>
            <person name="Dromer F."/>
            <person name="Young S."/>
            <person name="Zeng Q."/>
            <person name="Chapman S."/>
            <person name="Gujja S."/>
            <person name="Saif S."/>
            <person name="Birren B."/>
        </authorList>
    </citation>
    <scope>NUCLEOTIDE SEQUENCE [LARGE SCALE GENOMIC DNA]</scope>
    <source>
        <strain evidence="9">BCC8398</strain>
    </source>
</reference>
<dbReference type="SMART" id="SM00415">
    <property type="entry name" value="HSF"/>
    <property type="match status" value="1"/>
</dbReference>
<dbReference type="Pfam" id="PF00447">
    <property type="entry name" value="HSF_DNA-bind"/>
    <property type="match status" value="1"/>
</dbReference>
<keyword evidence="4" id="KW-0539">Nucleus</keyword>
<feature type="region of interest" description="Disordered" evidence="6">
    <location>
        <begin position="842"/>
        <end position="889"/>
    </location>
</feature>
<feature type="region of interest" description="Disordered" evidence="6">
    <location>
        <begin position="685"/>
        <end position="710"/>
    </location>
</feature>
<dbReference type="GO" id="GO:0043565">
    <property type="term" value="F:sequence-specific DNA binding"/>
    <property type="evidence" value="ECO:0007669"/>
    <property type="project" value="InterPro"/>
</dbReference>
<feature type="region of interest" description="Disordered" evidence="6">
    <location>
        <begin position="745"/>
        <end position="765"/>
    </location>
</feature>
<feature type="compositionally biased region" description="Polar residues" evidence="6">
    <location>
        <begin position="859"/>
        <end position="883"/>
    </location>
</feature>
<dbReference type="Proteomes" id="UP000092666">
    <property type="component" value="Unassembled WGS sequence"/>
</dbReference>
<feature type="compositionally biased region" description="Polar residues" evidence="6">
    <location>
        <begin position="789"/>
        <end position="801"/>
    </location>
</feature>
<gene>
    <name evidence="8" type="ORF">I316_00600</name>
</gene>
<dbReference type="OrthoDB" id="60033at2759"/>
<organism evidence="8 9">
    <name type="scientific">Kwoniella heveanensis BCC8398</name>
    <dbReference type="NCBI Taxonomy" id="1296120"/>
    <lineage>
        <taxon>Eukaryota</taxon>
        <taxon>Fungi</taxon>
        <taxon>Dikarya</taxon>
        <taxon>Basidiomycota</taxon>
        <taxon>Agaricomycotina</taxon>
        <taxon>Tremellomycetes</taxon>
        <taxon>Tremellales</taxon>
        <taxon>Cryptococcaceae</taxon>
        <taxon>Kwoniella</taxon>
    </lineage>
</organism>
<evidence type="ECO:0000313" key="9">
    <source>
        <dbReference type="Proteomes" id="UP000092666"/>
    </source>
</evidence>
<feature type="compositionally biased region" description="Polar residues" evidence="6">
    <location>
        <begin position="644"/>
        <end position="653"/>
    </location>
</feature>
<evidence type="ECO:0000313" key="8">
    <source>
        <dbReference type="EMBL" id="OCF37476.1"/>
    </source>
</evidence>
<feature type="domain" description="HSF-type DNA-binding" evidence="7">
    <location>
        <begin position="20"/>
        <end position="128"/>
    </location>
</feature>
<dbReference type="GO" id="GO:0003700">
    <property type="term" value="F:DNA-binding transcription factor activity"/>
    <property type="evidence" value="ECO:0007669"/>
    <property type="project" value="InterPro"/>
</dbReference>
<evidence type="ECO:0000256" key="1">
    <source>
        <dbReference type="ARBA" id="ARBA00004123"/>
    </source>
</evidence>
<dbReference type="Gene3D" id="1.10.10.10">
    <property type="entry name" value="Winged helix-like DNA-binding domain superfamily/Winged helix DNA-binding domain"/>
    <property type="match status" value="1"/>
</dbReference>
<reference evidence="8 9" key="1">
    <citation type="submission" date="2013-07" db="EMBL/GenBank/DDBJ databases">
        <title>The Genome Sequence of Cryptococcus heveanensis BCC8398.</title>
        <authorList>
            <consortium name="The Broad Institute Genome Sequencing Platform"/>
            <person name="Cuomo C."/>
            <person name="Litvintseva A."/>
            <person name="Chen Y."/>
            <person name="Heitman J."/>
            <person name="Sun S."/>
            <person name="Springer D."/>
            <person name="Dromer F."/>
            <person name="Young S.K."/>
            <person name="Zeng Q."/>
            <person name="Gargeya S."/>
            <person name="Fitzgerald M."/>
            <person name="Abouelleil A."/>
            <person name="Alvarado L."/>
            <person name="Berlin A.M."/>
            <person name="Chapman S.B."/>
            <person name="Dewar J."/>
            <person name="Goldberg J."/>
            <person name="Griggs A."/>
            <person name="Gujja S."/>
            <person name="Hansen M."/>
            <person name="Howarth C."/>
            <person name="Imamovic A."/>
            <person name="Larimer J."/>
            <person name="McCowan C."/>
            <person name="Murphy C."/>
            <person name="Pearson M."/>
            <person name="Priest M."/>
            <person name="Roberts A."/>
            <person name="Saif S."/>
            <person name="Shea T."/>
            <person name="Sykes S."/>
            <person name="Wortman J."/>
            <person name="Nusbaum C."/>
            <person name="Birren B."/>
        </authorList>
    </citation>
    <scope>NUCLEOTIDE SEQUENCE [LARGE SCALE GENOMIC DNA]</scope>
    <source>
        <strain evidence="8 9">BCC8398</strain>
    </source>
</reference>
<dbReference type="InterPro" id="IPR036388">
    <property type="entry name" value="WH-like_DNA-bd_sf"/>
</dbReference>
<dbReference type="PANTHER" id="PTHR10015">
    <property type="entry name" value="HEAT SHOCK TRANSCRIPTION FACTOR"/>
    <property type="match status" value="1"/>
</dbReference>
<feature type="region of interest" description="Disordered" evidence="6">
    <location>
        <begin position="644"/>
        <end position="667"/>
    </location>
</feature>
<evidence type="ECO:0000259" key="7">
    <source>
        <dbReference type="SMART" id="SM00415"/>
    </source>
</evidence>
<protein>
    <recommendedName>
        <fullName evidence="7">HSF-type DNA-binding domain-containing protein</fullName>
    </recommendedName>
</protein>
<feature type="compositionally biased region" description="Low complexity" evidence="6">
    <location>
        <begin position="657"/>
        <end position="667"/>
    </location>
</feature>
<accession>A0A1B9H2H7</accession>
<dbReference type="AlphaFoldDB" id="A0A1B9H2H7"/>
<name>A0A1B9H2H7_9TREE</name>
<evidence type="ECO:0000256" key="5">
    <source>
        <dbReference type="RuleBase" id="RU004020"/>
    </source>
</evidence>
<evidence type="ECO:0000256" key="6">
    <source>
        <dbReference type="SAM" id="MobiDB-lite"/>
    </source>
</evidence>
<proteinExistence type="inferred from homology"/>
<comment type="similarity">
    <text evidence="2 5">Belongs to the HSF family.</text>
</comment>
<dbReference type="InterPro" id="IPR000232">
    <property type="entry name" value="HSF_DNA-bd"/>
</dbReference>
<dbReference type="EMBL" id="KV700122">
    <property type="protein sequence ID" value="OCF37476.1"/>
    <property type="molecule type" value="Genomic_DNA"/>
</dbReference>
<dbReference type="InterPro" id="IPR036390">
    <property type="entry name" value="WH_DNA-bd_sf"/>
</dbReference>
<keyword evidence="3" id="KW-0238">DNA-binding</keyword>
<evidence type="ECO:0000256" key="3">
    <source>
        <dbReference type="ARBA" id="ARBA00023125"/>
    </source>
</evidence>
<comment type="subcellular location">
    <subcellularLocation>
        <location evidence="1">Nucleus</location>
    </subcellularLocation>
</comment>
<evidence type="ECO:0000256" key="4">
    <source>
        <dbReference type="ARBA" id="ARBA00023242"/>
    </source>
</evidence>
<dbReference type="PANTHER" id="PTHR10015:SF427">
    <property type="entry name" value="HEAT SHOCK FACTOR PROTEIN"/>
    <property type="match status" value="1"/>
</dbReference>
<dbReference type="GO" id="GO:0005634">
    <property type="term" value="C:nucleus"/>
    <property type="evidence" value="ECO:0007669"/>
    <property type="project" value="UniProtKB-SubCell"/>
</dbReference>
<sequence>MPHNSADHPSTNSAMQADSKPPNFLQKLYDFLALDPHPCPEVIYWAADSRQLVIAQPERLAKEILPRLFKHDKLASFGRQLNIYGFSRLFPGRQFKDAEGNVSDASVWAHPTLHRLSTPSELSAIKRRAPPKLMRTRRLANGQVVRTKAGPGVIEKARQVKEAMSKDRSREKTCVAFDAGGGVRPYTVKPLILNTGDDASHSVSASSNESFDVAGLPGGSQATQVSVPATPVTNATTMTALETMLAQTHSPLVSSIESIQPFYQQPQAPLASGTPLPAHIQPTALTSTLTLPPGIGHGLANKLNLLKDRPYVSCPASIHTSPTLNPVRMNLEPFTGSAGGDGACTSELMTPWLFMADTHTHTRPHSRDQQPLTSTWYTSAPVTSGNGSPNDLCKPGFAAQVESALPSTTTATAQKAFPPTFIPLPSSVSTTFNTCIIPCPSATTTRRIAAPAAPVPSHLPQLQPSLNSVTTTTSHSAATDISTNPGSFGRNGHNVHGTFQPSPTEIILSTPQPMFSPLPGPQLDAPLSLPLSLDLSSVEATVPSSFGPTPFCSRDQSTYVSAHWEKEDSWVKMQAAITGRGAFHQHHFPTGGISKDESSSNYCGIGNGKGSNGSMTLVNGQGGQSEKGNGTIDPKWVSPADSLWSTPSQTRVPSPNAAPAQTQAAPAVRNAAMNGWYSARSTCVNDRSATAQPHQSPSHSRSHGYGPPPPFVFYKPSHLDNVVQMEVEESDNEDKAKTMNLPFDTTWRKSEDSPPQPQSQPGLLHQVPSDHVVSAGSLQAMPTSSRFPLFAGSTSKGSSPHTSRECSPLVSLTLPPTPESATHSVTFPQYQVQAQMQDIRSLHQGDGQPQPQPQSQPQAITTGTSSSAGLSEMSSQAATQRSSGVGGMGLCSTFDSGSRWYE</sequence>